<accession>A0A7R9DFN4</accession>
<sequence>MNEGAVKRSPWQDQMSQLRQRDKKIGDLSVLCTCWTKNVSNVIRIKLQKQGQPRLYFIYDEEERPTPQTSGSPLV</sequence>
<gene>
    <name evidence="1" type="ORF">TPSB3V08_LOCUS8538</name>
</gene>
<reference evidence="1" key="1">
    <citation type="submission" date="2020-11" db="EMBL/GenBank/DDBJ databases">
        <authorList>
            <person name="Tran Van P."/>
        </authorList>
    </citation>
    <scope>NUCLEOTIDE SEQUENCE</scope>
</reference>
<dbReference type="AlphaFoldDB" id="A0A7R9DFN4"/>
<proteinExistence type="predicted"/>
<protein>
    <submittedName>
        <fullName evidence="1">Uncharacterized protein</fullName>
    </submittedName>
</protein>
<dbReference type="EMBL" id="OD006185">
    <property type="protein sequence ID" value="CAD7412633.1"/>
    <property type="molecule type" value="Genomic_DNA"/>
</dbReference>
<evidence type="ECO:0000313" key="1">
    <source>
        <dbReference type="EMBL" id="CAD7412633.1"/>
    </source>
</evidence>
<name>A0A7R9DFN4_TIMPO</name>
<organism evidence="1">
    <name type="scientific">Timema poppense</name>
    <name type="common">Walking stick</name>
    <dbReference type="NCBI Taxonomy" id="170557"/>
    <lineage>
        <taxon>Eukaryota</taxon>
        <taxon>Metazoa</taxon>
        <taxon>Ecdysozoa</taxon>
        <taxon>Arthropoda</taxon>
        <taxon>Hexapoda</taxon>
        <taxon>Insecta</taxon>
        <taxon>Pterygota</taxon>
        <taxon>Neoptera</taxon>
        <taxon>Polyneoptera</taxon>
        <taxon>Phasmatodea</taxon>
        <taxon>Timematodea</taxon>
        <taxon>Timematoidea</taxon>
        <taxon>Timematidae</taxon>
        <taxon>Timema</taxon>
    </lineage>
</organism>